<accession>A0A3B0ZY96</accession>
<proteinExistence type="predicted"/>
<sequence>MSLAPHIEINDHNQLTNPAIAPITRIYPVARSRQSNNTSGQVRPVNISLTELMFTGRVPVSTWTFAFAIHNKLWISDLTTLYFGKRVGLNKLIFSGKLFVPDNRLDMEMGITAFNGYGDILDSSEQIRAFMLNEKNTTSKLIRLDQNCTQLLFKIDIEIRK</sequence>
<name>A0A3B0ZY96_9ZZZZ</name>
<dbReference type="AlphaFoldDB" id="A0A3B0ZY96"/>
<organism evidence="1">
    <name type="scientific">hydrothermal vent metagenome</name>
    <dbReference type="NCBI Taxonomy" id="652676"/>
    <lineage>
        <taxon>unclassified sequences</taxon>
        <taxon>metagenomes</taxon>
        <taxon>ecological metagenomes</taxon>
    </lineage>
</organism>
<gene>
    <name evidence="1" type="ORF">MNBD_GAMMA21-1149</name>
</gene>
<evidence type="ECO:0000313" key="1">
    <source>
        <dbReference type="EMBL" id="VAW96731.1"/>
    </source>
</evidence>
<protein>
    <submittedName>
        <fullName evidence="1">Uncharacterized protein</fullName>
    </submittedName>
</protein>
<dbReference type="EMBL" id="UOFR01000040">
    <property type="protein sequence ID" value="VAW96731.1"/>
    <property type="molecule type" value="Genomic_DNA"/>
</dbReference>
<reference evidence="1" key="1">
    <citation type="submission" date="2018-06" db="EMBL/GenBank/DDBJ databases">
        <authorList>
            <person name="Zhirakovskaya E."/>
        </authorList>
    </citation>
    <scope>NUCLEOTIDE SEQUENCE</scope>
</reference>